<reference evidence="2" key="1">
    <citation type="journal article" date="2023" name="Insect Mol. Biol.">
        <title>Genome sequencing provides insights into the evolution of gene families encoding plant cell wall-degrading enzymes in longhorned beetles.</title>
        <authorList>
            <person name="Shin N.R."/>
            <person name="Okamura Y."/>
            <person name="Kirsch R."/>
            <person name="Pauchet Y."/>
        </authorList>
    </citation>
    <scope>NUCLEOTIDE SEQUENCE</scope>
    <source>
        <strain evidence="2">RBIC_L_NR</strain>
    </source>
</reference>
<organism evidence="2 3">
    <name type="scientific">Rhamnusium bicolor</name>
    <dbReference type="NCBI Taxonomy" id="1586634"/>
    <lineage>
        <taxon>Eukaryota</taxon>
        <taxon>Metazoa</taxon>
        <taxon>Ecdysozoa</taxon>
        <taxon>Arthropoda</taxon>
        <taxon>Hexapoda</taxon>
        <taxon>Insecta</taxon>
        <taxon>Pterygota</taxon>
        <taxon>Neoptera</taxon>
        <taxon>Endopterygota</taxon>
        <taxon>Coleoptera</taxon>
        <taxon>Polyphaga</taxon>
        <taxon>Cucujiformia</taxon>
        <taxon>Chrysomeloidea</taxon>
        <taxon>Cerambycidae</taxon>
        <taxon>Lepturinae</taxon>
        <taxon>Rhagiini</taxon>
        <taxon>Rhamnusium</taxon>
    </lineage>
</organism>
<gene>
    <name evidence="2" type="ORF">NQ314_006160</name>
</gene>
<dbReference type="AlphaFoldDB" id="A0AAV8Z9G2"/>
<dbReference type="EMBL" id="JANEYF010001674">
    <property type="protein sequence ID" value="KAJ8959736.1"/>
    <property type="molecule type" value="Genomic_DNA"/>
</dbReference>
<accession>A0AAV8Z9G2</accession>
<proteinExistence type="predicted"/>
<dbReference type="Proteomes" id="UP001162156">
    <property type="component" value="Unassembled WGS sequence"/>
</dbReference>
<keyword evidence="3" id="KW-1185">Reference proteome</keyword>
<evidence type="ECO:0000313" key="3">
    <source>
        <dbReference type="Proteomes" id="UP001162156"/>
    </source>
</evidence>
<protein>
    <submittedName>
        <fullName evidence="2">Uncharacterized protein</fullName>
    </submittedName>
</protein>
<feature type="compositionally biased region" description="Polar residues" evidence="1">
    <location>
        <begin position="15"/>
        <end position="25"/>
    </location>
</feature>
<comment type="caution">
    <text evidence="2">The sequence shown here is derived from an EMBL/GenBank/DDBJ whole genome shotgun (WGS) entry which is preliminary data.</text>
</comment>
<name>A0AAV8Z9G2_9CUCU</name>
<feature type="region of interest" description="Disordered" evidence="1">
    <location>
        <begin position="1"/>
        <end position="71"/>
    </location>
</feature>
<feature type="compositionally biased region" description="Basic and acidic residues" evidence="1">
    <location>
        <begin position="1"/>
        <end position="12"/>
    </location>
</feature>
<evidence type="ECO:0000256" key="1">
    <source>
        <dbReference type="SAM" id="MobiDB-lite"/>
    </source>
</evidence>
<sequence length="71" mass="7839">MDNGRRGSDIRKSCRNVNNTQQAQPSKVIGSSAALNQTDSNKKTSNKKKTNNKGKSGNENHTRKFSQTDTE</sequence>
<evidence type="ECO:0000313" key="2">
    <source>
        <dbReference type="EMBL" id="KAJ8959736.1"/>
    </source>
</evidence>